<evidence type="ECO:0000256" key="1">
    <source>
        <dbReference type="SAM" id="MobiDB-lite"/>
    </source>
</evidence>
<dbReference type="HOGENOM" id="CLU_1468730_0_0_1"/>
<sequence length="198" mass="22941">MLRAVLKQRNVLEALRAPQGISSVVLSLRRFSRGRVEPLPKITFFHDPNVRKSMKLLKSIEEARTEPYPRPTKSRPTKSPPLTFDIQVEERIPTADEFSDLIHFASTPSYTIFLQDKALASYKTHPTTAKTLHEIVERDPDLLRWPLVVNWETEQLSIADIPDIKRMLETLVKKRDRVEDVPKEPPPPPKPTEWIDYD</sequence>
<gene>
    <name evidence="2" type="ORF">JAAARDRAFT_74002</name>
</gene>
<dbReference type="AlphaFoldDB" id="A0A067PIE2"/>
<organism evidence="2 3">
    <name type="scientific">Jaapia argillacea MUCL 33604</name>
    <dbReference type="NCBI Taxonomy" id="933084"/>
    <lineage>
        <taxon>Eukaryota</taxon>
        <taxon>Fungi</taxon>
        <taxon>Dikarya</taxon>
        <taxon>Basidiomycota</taxon>
        <taxon>Agaricomycotina</taxon>
        <taxon>Agaricomycetes</taxon>
        <taxon>Agaricomycetidae</taxon>
        <taxon>Jaapiales</taxon>
        <taxon>Jaapiaceae</taxon>
        <taxon>Jaapia</taxon>
    </lineage>
</organism>
<dbReference type="Pfam" id="PF07955">
    <property type="entry name" value="DUF1687"/>
    <property type="match status" value="1"/>
</dbReference>
<dbReference type="InterPro" id="IPR036249">
    <property type="entry name" value="Thioredoxin-like_sf"/>
</dbReference>
<protein>
    <submittedName>
        <fullName evidence="2">Uncharacterized protein</fullName>
    </submittedName>
</protein>
<dbReference type="EMBL" id="KL197755">
    <property type="protein sequence ID" value="KDQ50782.1"/>
    <property type="molecule type" value="Genomic_DNA"/>
</dbReference>
<dbReference type="GO" id="GO:0016491">
    <property type="term" value="F:oxidoreductase activity"/>
    <property type="evidence" value="ECO:0007669"/>
    <property type="project" value="InterPro"/>
</dbReference>
<accession>A0A067PIE2</accession>
<dbReference type="InterPro" id="IPR012882">
    <property type="entry name" value="Fmp46"/>
</dbReference>
<name>A0A067PIE2_9AGAM</name>
<dbReference type="Proteomes" id="UP000027265">
    <property type="component" value="Unassembled WGS sequence"/>
</dbReference>
<dbReference type="Gene3D" id="3.40.30.10">
    <property type="entry name" value="Glutaredoxin"/>
    <property type="match status" value="1"/>
</dbReference>
<dbReference type="InParanoid" id="A0A067PIE2"/>
<evidence type="ECO:0000313" key="3">
    <source>
        <dbReference type="Proteomes" id="UP000027265"/>
    </source>
</evidence>
<dbReference type="GO" id="GO:0005739">
    <property type="term" value="C:mitochondrion"/>
    <property type="evidence" value="ECO:0007669"/>
    <property type="project" value="InterPro"/>
</dbReference>
<reference evidence="3" key="1">
    <citation type="journal article" date="2014" name="Proc. Natl. Acad. Sci. U.S.A.">
        <title>Extensive sampling of basidiomycete genomes demonstrates inadequacy of the white-rot/brown-rot paradigm for wood decay fungi.</title>
        <authorList>
            <person name="Riley R."/>
            <person name="Salamov A.A."/>
            <person name="Brown D.W."/>
            <person name="Nagy L.G."/>
            <person name="Floudas D."/>
            <person name="Held B.W."/>
            <person name="Levasseur A."/>
            <person name="Lombard V."/>
            <person name="Morin E."/>
            <person name="Otillar R."/>
            <person name="Lindquist E.A."/>
            <person name="Sun H."/>
            <person name="LaButti K.M."/>
            <person name="Schmutz J."/>
            <person name="Jabbour D."/>
            <person name="Luo H."/>
            <person name="Baker S.E."/>
            <person name="Pisabarro A.G."/>
            <person name="Walton J.D."/>
            <person name="Blanchette R.A."/>
            <person name="Henrissat B."/>
            <person name="Martin F."/>
            <person name="Cullen D."/>
            <person name="Hibbett D.S."/>
            <person name="Grigoriev I.V."/>
        </authorList>
    </citation>
    <scope>NUCLEOTIDE SEQUENCE [LARGE SCALE GENOMIC DNA]</scope>
    <source>
        <strain evidence="3">MUCL 33604</strain>
    </source>
</reference>
<keyword evidence="3" id="KW-1185">Reference proteome</keyword>
<feature type="region of interest" description="Disordered" evidence="1">
    <location>
        <begin position="175"/>
        <end position="198"/>
    </location>
</feature>
<dbReference type="OrthoDB" id="59229at2759"/>
<evidence type="ECO:0000313" key="2">
    <source>
        <dbReference type="EMBL" id="KDQ50782.1"/>
    </source>
</evidence>
<feature type="region of interest" description="Disordered" evidence="1">
    <location>
        <begin position="62"/>
        <end position="81"/>
    </location>
</feature>
<proteinExistence type="predicted"/>
<dbReference type="SUPFAM" id="SSF52833">
    <property type="entry name" value="Thioredoxin-like"/>
    <property type="match status" value="1"/>
</dbReference>